<dbReference type="KEGG" id="pbd:PBOR_17770"/>
<dbReference type="HOGENOM" id="CLU_050993_1_0_9"/>
<organism evidence="4 5">
    <name type="scientific">Paenibacillus borealis</name>
    <dbReference type="NCBI Taxonomy" id="160799"/>
    <lineage>
        <taxon>Bacteria</taxon>
        <taxon>Bacillati</taxon>
        <taxon>Bacillota</taxon>
        <taxon>Bacilli</taxon>
        <taxon>Bacillales</taxon>
        <taxon>Paenibacillaceae</taxon>
        <taxon>Paenibacillus</taxon>
    </lineage>
</organism>
<proteinExistence type="predicted"/>
<dbReference type="Pfam" id="PF03358">
    <property type="entry name" value="FMN_red"/>
    <property type="match status" value="1"/>
</dbReference>
<gene>
    <name evidence="4" type="ORF">PBOR_17770</name>
</gene>
<feature type="domain" description="NADPH-dependent FMN reductase-like" evidence="3">
    <location>
        <begin position="3"/>
        <end position="149"/>
    </location>
</feature>
<protein>
    <submittedName>
        <fullName evidence="4">NADPH-dependent FMN reductase</fullName>
    </submittedName>
</protein>
<evidence type="ECO:0000313" key="4">
    <source>
        <dbReference type="EMBL" id="AIQ58582.1"/>
    </source>
</evidence>
<dbReference type="PANTHER" id="PTHR43278:SF2">
    <property type="entry name" value="IRON-SULFUR FLAVOPROTEIN"/>
    <property type="match status" value="1"/>
</dbReference>
<dbReference type="Proteomes" id="UP000029518">
    <property type="component" value="Chromosome"/>
</dbReference>
<keyword evidence="1" id="KW-0285">Flavoprotein</keyword>
<reference evidence="4" key="1">
    <citation type="submission" date="2014-08" db="EMBL/GenBank/DDBJ databases">
        <title>Comparative genomics of the Paenibacillus odorifer group.</title>
        <authorList>
            <person name="den Bakker H.C."/>
            <person name="Tsai Y.-C.Y.-C."/>
            <person name="Martin N."/>
            <person name="Korlach J."/>
            <person name="Wiedmann M."/>
        </authorList>
    </citation>
    <scope>NUCLEOTIDE SEQUENCE [LARGE SCALE GENOMIC DNA]</scope>
    <source>
        <strain evidence="4">DSM 13188</strain>
    </source>
</reference>
<dbReference type="RefSeq" id="WP_042213633.1">
    <property type="nucleotide sequence ID" value="NZ_CP009285.1"/>
</dbReference>
<evidence type="ECO:0000313" key="5">
    <source>
        <dbReference type="Proteomes" id="UP000029518"/>
    </source>
</evidence>
<dbReference type="InterPro" id="IPR051796">
    <property type="entry name" value="ISF_SsuE-like"/>
</dbReference>
<dbReference type="AlphaFoldDB" id="A0A089LCK9"/>
<accession>A0A089LCK9</accession>
<dbReference type="Gene3D" id="3.40.50.360">
    <property type="match status" value="1"/>
</dbReference>
<name>A0A089LCK9_PAEBO</name>
<evidence type="ECO:0000256" key="1">
    <source>
        <dbReference type="ARBA" id="ARBA00022630"/>
    </source>
</evidence>
<dbReference type="EMBL" id="CP009285">
    <property type="protein sequence ID" value="AIQ58582.1"/>
    <property type="molecule type" value="Genomic_DNA"/>
</dbReference>
<evidence type="ECO:0000256" key="2">
    <source>
        <dbReference type="ARBA" id="ARBA00022643"/>
    </source>
</evidence>
<dbReference type="OrthoDB" id="9790975at2"/>
<keyword evidence="5" id="KW-1185">Reference proteome</keyword>
<dbReference type="PANTHER" id="PTHR43278">
    <property type="entry name" value="NAD(P)H-DEPENDENT FMN-CONTAINING OXIDOREDUCTASE YWQN-RELATED"/>
    <property type="match status" value="1"/>
</dbReference>
<evidence type="ECO:0000259" key="3">
    <source>
        <dbReference type="Pfam" id="PF03358"/>
    </source>
</evidence>
<dbReference type="InterPro" id="IPR005025">
    <property type="entry name" value="FMN_Rdtase-like_dom"/>
</dbReference>
<sequence>MKKVTAIIGNQQKHATYRAVCEFEAQLRTYGEIEFEYIFLKDYRLEFCRGCKVCFSKGEELCPLKDDRDVLIGKMESSDGVIMATPNYAFHVSASMKNLLDRLAYVFHRPQFFGKTYTAIVNQGIHGGKGIVKYLSSMGENLGFQVTQGCVLQTMEPVTAAAQERNSQEIRKAAARFYKELMRPSPPAPTLFRLMLFRLSRTSIHNMLDDKSRDYRHYRDNGWFESAYYYTAALGPFKRLAGRIFDLIGRRMAKNAVK</sequence>
<dbReference type="SUPFAM" id="SSF52218">
    <property type="entry name" value="Flavoproteins"/>
    <property type="match status" value="1"/>
</dbReference>
<keyword evidence="2" id="KW-0288">FMN</keyword>
<dbReference type="GO" id="GO:0016491">
    <property type="term" value="F:oxidoreductase activity"/>
    <property type="evidence" value="ECO:0007669"/>
    <property type="project" value="InterPro"/>
</dbReference>
<dbReference type="InterPro" id="IPR029039">
    <property type="entry name" value="Flavoprotein-like_sf"/>
</dbReference>